<dbReference type="SMART" id="SM01265">
    <property type="entry name" value="Mab-21"/>
    <property type="match status" value="1"/>
</dbReference>
<dbReference type="Gene3D" id="1.10.1410.40">
    <property type="match status" value="1"/>
</dbReference>
<keyword evidence="3" id="KW-1185">Reference proteome</keyword>
<reference evidence="2" key="1">
    <citation type="journal article" date="2019" name="bioRxiv">
        <title>The Genome of the Zebra Mussel, Dreissena polymorpha: A Resource for Invasive Species Research.</title>
        <authorList>
            <person name="McCartney M.A."/>
            <person name="Auch B."/>
            <person name="Kono T."/>
            <person name="Mallez S."/>
            <person name="Zhang Y."/>
            <person name="Obille A."/>
            <person name="Becker A."/>
            <person name="Abrahante J.E."/>
            <person name="Garbe J."/>
            <person name="Badalamenti J.P."/>
            <person name="Herman A."/>
            <person name="Mangelson H."/>
            <person name="Liachko I."/>
            <person name="Sullivan S."/>
            <person name="Sone E.D."/>
            <person name="Koren S."/>
            <person name="Silverstein K.A.T."/>
            <person name="Beckman K.B."/>
            <person name="Gohl D.M."/>
        </authorList>
    </citation>
    <scope>NUCLEOTIDE SEQUENCE</scope>
    <source>
        <strain evidence="2">Duluth1</strain>
        <tissue evidence="2">Whole animal</tissue>
    </source>
</reference>
<dbReference type="PANTHER" id="PTHR10656:SF69">
    <property type="entry name" value="MAB-21-LIKE HHH_H2TH-LIKE DOMAIN-CONTAINING PROTEIN"/>
    <property type="match status" value="1"/>
</dbReference>
<dbReference type="PANTHER" id="PTHR10656">
    <property type="entry name" value="CELL FATE DETERMINING PROTEIN MAB21-RELATED"/>
    <property type="match status" value="1"/>
</dbReference>
<comment type="caution">
    <text evidence="2">The sequence shown here is derived from an EMBL/GenBank/DDBJ whole genome shotgun (WGS) entry which is preliminary data.</text>
</comment>
<dbReference type="Pfam" id="PF20266">
    <property type="entry name" value="Mab-21_C"/>
    <property type="match status" value="1"/>
</dbReference>
<sequence length="752" mass="87820">MEKGDSYNAKAESYVDSVKGITDKRQWGSMAMKTVIITKTKRTGNLNHIIPEHFTALSIRMSEALDDSGAGKHTIMERRRTFMWRESMEMILYQANGINNECFHFGSQSEGTTTPGLNSDIDFLISCNKVNTMAVWGDWEAGMWNLLMLQEEDINPPQQYLLQYFRKYTPEPETLLLHDQYVMKDTVQVLLSSERWKQDIEFHHKDHGEVHVTKCGPSVSCIPNWDVVFAIPVCKPLPEIQHWIDRCRGRHWPPVQLLEAAQVAPCFLVPAGHPDSDYKREEWRVSPNLIERMLMFSFNMTQIRCYIVLKLIKKSLFAKIVGDSLTSFHCKTIMFYCIERTQPSLWFEHNLMFLLRFCLHVLKKCLQMGRLPHYIIEGVNLFDGKLSKVKQRRLLVYIDSMIRSNLQDVFYIGIDTLGCRLQACGILRIGQDVELGRACLRNSISLLLKFECLNSFLGVITDQMKRFNTNFDKTIQNKLRNVFEYSTNVRLKSVVLEFVKNLFSLQNSMQSSYILRLRNSVYNELIRRFQYSLQTDVASKRLKLASLLYASGHLHSAVRVLEDVEKRYHRKVKSVCSCRHIKGDCDLQVFASMKLEKCDNVFNEPPFAFCVMFVRQEMYCAPYILWFEMNRNIAEEEVAQRNPLEKQWMDRAEVDARPFLYYLQYLTYGGLGERYKQLHAMEELDSYTCIGDEMRMINLYHPETSLNLLGHCYEMEGNFQGALHYYEESLSWAGTNNAANWHVQRVQRLISI</sequence>
<evidence type="ECO:0000313" key="3">
    <source>
        <dbReference type="Proteomes" id="UP000828390"/>
    </source>
</evidence>
<dbReference type="EMBL" id="JAIWYP010000014">
    <property type="protein sequence ID" value="KAH3710426.1"/>
    <property type="molecule type" value="Genomic_DNA"/>
</dbReference>
<name>A0A9D3Z456_DREPO</name>
<dbReference type="InterPro" id="IPR024810">
    <property type="entry name" value="MAB21L/cGLR"/>
</dbReference>
<reference evidence="2" key="2">
    <citation type="submission" date="2020-11" db="EMBL/GenBank/DDBJ databases">
        <authorList>
            <person name="McCartney M.A."/>
            <person name="Auch B."/>
            <person name="Kono T."/>
            <person name="Mallez S."/>
            <person name="Becker A."/>
            <person name="Gohl D.M."/>
            <person name="Silverstein K.A.T."/>
            <person name="Koren S."/>
            <person name="Bechman K.B."/>
            <person name="Herman A."/>
            <person name="Abrahante J.E."/>
            <person name="Garbe J."/>
        </authorList>
    </citation>
    <scope>NUCLEOTIDE SEQUENCE</scope>
    <source>
        <strain evidence="2">Duluth1</strain>
        <tissue evidence="2">Whole animal</tissue>
    </source>
</reference>
<protein>
    <recommendedName>
        <fullName evidence="1">Mab-21-like HhH/H2TH-like domain-containing protein</fullName>
    </recommendedName>
</protein>
<accession>A0A9D3Z456</accession>
<evidence type="ECO:0000259" key="1">
    <source>
        <dbReference type="Pfam" id="PF20266"/>
    </source>
</evidence>
<dbReference type="Proteomes" id="UP000828390">
    <property type="component" value="Unassembled WGS sequence"/>
</dbReference>
<evidence type="ECO:0000313" key="2">
    <source>
        <dbReference type="EMBL" id="KAH3710426.1"/>
    </source>
</evidence>
<dbReference type="AlphaFoldDB" id="A0A9D3Z456"/>
<gene>
    <name evidence="2" type="ORF">DPMN_069907</name>
</gene>
<dbReference type="InterPro" id="IPR046906">
    <property type="entry name" value="Mab-21_HhH/H2TH-like"/>
</dbReference>
<organism evidence="2 3">
    <name type="scientific">Dreissena polymorpha</name>
    <name type="common">Zebra mussel</name>
    <name type="synonym">Mytilus polymorpha</name>
    <dbReference type="NCBI Taxonomy" id="45954"/>
    <lineage>
        <taxon>Eukaryota</taxon>
        <taxon>Metazoa</taxon>
        <taxon>Spiralia</taxon>
        <taxon>Lophotrochozoa</taxon>
        <taxon>Mollusca</taxon>
        <taxon>Bivalvia</taxon>
        <taxon>Autobranchia</taxon>
        <taxon>Heteroconchia</taxon>
        <taxon>Euheterodonta</taxon>
        <taxon>Imparidentia</taxon>
        <taxon>Neoheterodontei</taxon>
        <taxon>Myida</taxon>
        <taxon>Dreissenoidea</taxon>
        <taxon>Dreissenidae</taxon>
        <taxon>Dreissena</taxon>
    </lineage>
</organism>
<proteinExistence type="predicted"/>
<feature type="domain" description="Mab-21-like HhH/H2TH-like" evidence="1">
    <location>
        <begin position="305"/>
        <end position="388"/>
    </location>
</feature>